<reference evidence="5" key="1">
    <citation type="submission" date="2025-08" db="UniProtKB">
        <authorList>
            <consortium name="RefSeq"/>
        </authorList>
    </citation>
    <scope>IDENTIFICATION</scope>
</reference>
<dbReference type="PANTHER" id="PTHR46013">
    <property type="entry name" value="VASCULAR CELL ADHESION MOLECULE 1"/>
    <property type="match status" value="1"/>
</dbReference>
<dbReference type="PROSITE" id="PS50835">
    <property type="entry name" value="IG_LIKE"/>
    <property type="match status" value="4"/>
</dbReference>
<evidence type="ECO:0000256" key="1">
    <source>
        <dbReference type="SAM" id="MobiDB-lite"/>
    </source>
</evidence>
<keyword evidence="2" id="KW-0472">Membrane</keyword>
<keyword evidence="4" id="KW-1185">Reference proteome</keyword>
<dbReference type="CDD" id="cd00096">
    <property type="entry name" value="Ig"/>
    <property type="match status" value="2"/>
</dbReference>
<feature type="compositionally biased region" description="Polar residues" evidence="1">
    <location>
        <begin position="401"/>
        <end position="420"/>
    </location>
</feature>
<keyword evidence="2" id="KW-1133">Transmembrane helix</keyword>
<dbReference type="AlphaFoldDB" id="A0A6J2PDR0"/>
<feature type="compositionally biased region" description="Polar residues" evidence="1">
    <location>
        <begin position="496"/>
        <end position="507"/>
    </location>
</feature>
<dbReference type="InterPro" id="IPR003599">
    <property type="entry name" value="Ig_sub"/>
</dbReference>
<name>A0A6J2PDR0_COTGO</name>
<dbReference type="Proteomes" id="UP000504630">
    <property type="component" value="Unplaced"/>
</dbReference>
<protein>
    <submittedName>
        <fullName evidence="5">Carcinoembryonic antigen-related cell adhesion molecule 5-like</fullName>
    </submittedName>
</protein>
<dbReference type="PANTHER" id="PTHR46013:SF4">
    <property type="entry name" value="B-CELL RECEPTOR CD22-RELATED"/>
    <property type="match status" value="1"/>
</dbReference>
<feature type="domain" description="Ig-like" evidence="3">
    <location>
        <begin position="273"/>
        <end position="351"/>
    </location>
</feature>
<dbReference type="SUPFAM" id="SSF48726">
    <property type="entry name" value="Immunoglobulin"/>
    <property type="match status" value="4"/>
</dbReference>
<accession>A0A6J2PDR0</accession>
<dbReference type="InterPro" id="IPR003598">
    <property type="entry name" value="Ig_sub2"/>
</dbReference>
<dbReference type="SMART" id="SM00409">
    <property type="entry name" value="IG"/>
    <property type="match status" value="4"/>
</dbReference>
<feature type="domain" description="Ig-like" evidence="3">
    <location>
        <begin position="99"/>
        <end position="176"/>
    </location>
</feature>
<proteinExistence type="predicted"/>
<dbReference type="FunCoup" id="A0A6J2PDR0">
    <property type="interactions" value="709"/>
</dbReference>
<evidence type="ECO:0000313" key="5">
    <source>
        <dbReference type="RefSeq" id="XP_029284183.1"/>
    </source>
</evidence>
<sequence length="507" mass="55474">MVVTSDGPKLPSVSVSPSAEIEEGSSVTLSCSSDANPAANYTWYKENGNLKPLSEDPQLVFSSLRSSDSGQYQCRAQNKLGMKTSKSISIDVKYGPKLPSVSVSPSAEIEEGRSVTLSCSSDANPAATYTWYKEKQQLLQGTEGSYHFTSISSEDRGIYYCKSENQHGHIMSSSLSVDVQYGPKLPSVSVSPSAEIEEGSSVTLSCSSDANPAANYTWYKGNQTLLQGLKDTYHFTSISSEDRGIYYCKSENKYSQINSTSVHIDVQYGPKLPSVSVSPSAEIEEGSSVTLTCSSDANPAANYTWYKEDEDSPKASGQIFTITDFRSEHSGNYYCVAQNSRGRRDSTLHLTVVSGSMTSVAVGSITAISLGIIFLSAFLLFRRKRTSKQTTEPGERPDNRAQINSVSDSPSAAAQKTPAEQEQELCYATVNFSKNQEDPLYSNIRLHRHQEDPLYSNIRLHRHQEEEDVDYTTVQFKSASAATESRSQKAAEDSSAVYSTVSKKPRM</sequence>
<dbReference type="InParanoid" id="A0A6J2PDR0"/>
<feature type="domain" description="Ig-like" evidence="3">
    <location>
        <begin position="186"/>
        <end position="265"/>
    </location>
</feature>
<feature type="domain" description="Ig-like" evidence="3">
    <location>
        <begin position="11"/>
        <end position="89"/>
    </location>
</feature>
<dbReference type="Pfam" id="PF13927">
    <property type="entry name" value="Ig_3"/>
    <property type="match status" value="1"/>
</dbReference>
<dbReference type="InterPro" id="IPR036179">
    <property type="entry name" value="Ig-like_dom_sf"/>
</dbReference>
<dbReference type="Pfam" id="PF13895">
    <property type="entry name" value="Ig_2"/>
    <property type="match status" value="3"/>
</dbReference>
<dbReference type="KEGG" id="cgob:115006208"/>
<dbReference type="InterPro" id="IPR007110">
    <property type="entry name" value="Ig-like_dom"/>
</dbReference>
<feature type="region of interest" description="Disordered" evidence="1">
    <location>
        <begin position="386"/>
        <end position="420"/>
    </location>
</feature>
<dbReference type="Gene3D" id="2.60.40.10">
    <property type="entry name" value="Immunoglobulins"/>
    <property type="match status" value="4"/>
</dbReference>
<dbReference type="SMART" id="SM00408">
    <property type="entry name" value="IGc2"/>
    <property type="match status" value="4"/>
</dbReference>
<dbReference type="InterPro" id="IPR013783">
    <property type="entry name" value="Ig-like_fold"/>
</dbReference>
<dbReference type="GeneID" id="115006208"/>
<evidence type="ECO:0000259" key="3">
    <source>
        <dbReference type="PROSITE" id="PS50835"/>
    </source>
</evidence>
<evidence type="ECO:0000256" key="2">
    <source>
        <dbReference type="SAM" id="Phobius"/>
    </source>
</evidence>
<evidence type="ECO:0000313" key="4">
    <source>
        <dbReference type="Proteomes" id="UP000504630"/>
    </source>
</evidence>
<dbReference type="RefSeq" id="XP_029284183.1">
    <property type="nucleotide sequence ID" value="XM_029428323.1"/>
</dbReference>
<dbReference type="PIRSF" id="PIRSF000615">
    <property type="entry name" value="TyrPK_CSF1-R"/>
    <property type="match status" value="1"/>
</dbReference>
<dbReference type="OrthoDB" id="10039395at2759"/>
<organism evidence="4 5">
    <name type="scientific">Cottoperca gobio</name>
    <name type="common">Frogmouth</name>
    <name type="synonym">Aphritis gobio</name>
    <dbReference type="NCBI Taxonomy" id="56716"/>
    <lineage>
        <taxon>Eukaryota</taxon>
        <taxon>Metazoa</taxon>
        <taxon>Chordata</taxon>
        <taxon>Craniata</taxon>
        <taxon>Vertebrata</taxon>
        <taxon>Euteleostomi</taxon>
        <taxon>Actinopterygii</taxon>
        <taxon>Neopterygii</taxon>
        <taxon>Teleostei</taxon>
        <taxon>Neoteleostei</taxon>
        <taxon>Acanthomorphata</taxon>
        <taxon>Eupercaria</taxon>
        <taxon>Perciformes</taxon>
        <taxon>Notothenioidei</taxon>
        <taxon>Bovichtidae</taxon>
        <taxon>Cottoperca</taxon>
    </lineage>
</organism>
<keyword evidence="2" id="KW-0812">Transmembrane</keyword>
<feature type="region of interest" description="Disordered" evidence="1">
    <location>
        <begin position="479"/>
        <end position="507"/>
    </location>
</feature>
<gene>
    <name evidence="5" type="primary">LOC115006208</name>
</gene>
<feature type="transmembrane region" description="Helical" evidence="2">
    <location>
        <begin position="360"/>
        <end position="381"/>
    </location>
</feature>